<comment type="caution">
    <text evidence="2">The sequence shown here is derived from an EMBL/GenBank/DDBJ whole genome shotgun (WGS) entry which is preliminary data.</text>
</comment>
<organism evidence="2 3">
    <name type="scientific">Candidatus Acidiferrum panamense</name>
    <dbReference type="NCBI Taxonomy" id="2741543"/>
    <lineage>
        <taxon>Bacteria</taxon>
        <taxon>Pseudomonadati</taxon>
        <taxon>Acidobacteriota</taxon>
        <taxon>Terriglobia</taxon>
        <taxon>Candidatus Acidiferrales</taxon>
        <taxon>Candidatus Acidiferrum</taxon>
    </lineage>
</organism>
<keyword evidence="1" id="KW-0472">Membrane</keyword>
<dbReference type="Proteomes" id="UP000567293">
    <property type="component" value="Unassembled WGS sequence"/>
</dbReference>
<evidence type="ECO:0000313" key="2">
    <source>
        <dbReference type="EMBL" id="MBA0085091.1"/>
    </source>
</evidence>
<dbReference type="EMBL" id="JACDQQ010000857">
    <property type="protein sequence ID" value="MBA0085091.1"/>
    <property type="molecule type" value="Genomic_DNA"/>
</dbReference>
<protein>
    <submittedName>
        <fullName evidence="2">Uncharacterized protein</fullName>
    </submittedName>
</protein>
<feature type="transmembrane region" description="Helical" evidence="1">
    <location>
        <begin position="6"/>
        <end position="24"/>
    </location>
</feature>
<feature type="transmembrane region" description="Helical" evidence="1">
    <location>
        <begin position="125"/>
        <end position="151"/>
    </location>
</feature>
<evidence type="ECO:0000313" key="3">
    <source>
        <dbReference type="Proteomes" id="UP000567293"/>
    </source>
</evidence>
<proteinExistence type="predicted"/>
<sequence>MIWFFVSIAFSFIAWGIVTARYIWPELRLQQRAEALRPLLILHSFRFIGLAFLVPGVVSPDLPPAFAHSAAYGDIIAAILAMFSPLFLPSAAGVAATWIFSLWGSADILNAFYQANHAGLLAGQLGAAFFLPTLVMPLLLITHGLAFRILLQHQPERAMQESRHLA</sequence>
<accession>A0A7V8NPH5</accession>
<evidence type="ECO:0000256" key="1">
    <source>
        <dbReference type="SAM" id="Phobius"/>
    </source>
</evidence>
<dbReference type="AlphaFoldDB" id="A0A7V8NPH5"/>
<keyword evidence="3" id="KW-1185">Reference proteome</keyword>
<name>A0A7V8NPH5_9BACT</name>
<reference evidence="2" key="1">
    <citation type="submission" date="2020-06" db="EMBL/GenBank/DDBJ databases">
        <title>Legume-microbial interactions unlock mineral nutrients during tropical forest succession.</title>
        <authorList>
            <person name="Epihov D.Z."/>
        </authorList>
    </citation>
    <scope>NUCLEOTIDE SEQUENCE [LARGE SCALE GENOMIC DNA]</scope>
    <source>
        <strain evidence="2">Pan2503</strain>
    </source>
</reference>
<gene>
    <name evidence="2" type="ORF">HRJ53_08850</name>
</gene>
<keyword evidence="1" id="KW-1133">Transmembrane helix</keyword>
<feature type="transmembrane region" description="Helical" evidence="1">
    <location>
        <begin position="36"/>
        <end position="58"/>
    </location>
</feature>
<keyword evidence="1" id="KW-0812">Transmembrane</keyword>